<keyword evidence="4 8" id="KW-0819">tRNA processing</keyword>
<comment type="domain">
    <text evidence="8">The N-terminal region contains the highly conserved SGGXDS motif, predicted to be a P-loop motif involved in ATP binding.</text>
</comment>
<comment type="catalytic activity">
    <reaction evidence="7 8">
        <text>cytidine(34) in tRNA(Ile2) + L-lysine + ATP = lysidine(34) in tRNA(Ile2) + AMP + diphosphate + H(+)</text>
        <dbReference type="Rhea" id="RHEA:43744"/>
        <dbReference type="Rhea" id="RHEA-COMP:10625"/>
        <dbReference type="Rhea" id="RHEA-COMP:10670"/>
        <dbReference type="ChEBI" id="CHEBI:15378"/>
        <dbReference type="ChEBI" id="CHEBI:30616"/>
        <dbReference type="ChEBI" id="CHEBI:32551"/>
        <dbReference type="ChEBI" id="CHEBI:33019"/>
        <dbReference type="ChEBI" id="CHEBI:82748"/>
        <dbReference type="ChEBI" id="CHEBI:83665"/>
        <dbReference type="ChEBI" id="CHEBI:456215"/>
        <dbReference type="EC" id="6.3.4.19"/>
    </reaction>
</comment>
<comment type="subcellular location">
    <subcellularLocation>
        <location evidence="1 8">Cytoplasm</location>
    </subcellularLocation>
</comment>
<keyword evidence="3 8" id="KW-0436">Ligase</keyword>
<reference evidence="10 11" key="1">
    <citation type="journal article" date="2015" name="Genome Announc.">
        <title>Expanding the biotechnology potential of lactobacilli through comparative genomics of 213 strains and associated genera.</title>
        <authorList>
            <person name="Sun Z."/>
            <person name="Harris H.M."/>
            <person name="McCann A."/>
            <person name="Guo C."/>
            <person name="Argimon S."/>
            <person name="Zhang W."/>
            <person name="Yang X."/>
            <person name="Jeffery I.B."/>
            <person name="Cooney J.C."/>
            <person name="Kagawa T.F."/>
            <person name="Liu W."/>
            <person name="Song Y."/>
            <person name="Salvetti E."/>
            <person name="Wrobel A."/>
            <person name="Rasinkangas P."/>
            <person name="Parkhill J."/>
            <person name="Rea M.C."/>
            <person name="O'Sullivan O."/>
            <person name="Ritari J."/>
            <person name="Douillard F.P."/>
            <person name="Paul Ross R."/>
            <person name="Yang R."/>
            <person name="Briner A.E."/>
            <person name="Felis G.E."/>
            <person name="de Vos W.M."/>
            <person name="Barrangou R."/>
            <person name="Klaenhammer T.R."/>
            <person name="Caufield P.W."/>
            <person name="Cui Y."/>
            <person name="Zhang H."/>
            <person name="O'Toole P.W."/>
        </authorList>
    </citation>
    <scope>NUCLEOTIDE SEQUENCE [LARGE SCALE GENOMIC DNA]</scope>
    <source>
        <strain evidence="10 11">DSM 22689</strain>
    </source>
</reference>
<dbReference type="EMBL" id="AYZI01000010">
    <property type="protein sequence ID" value="KRM90017.1"/>
    <property type="molecule type" value="Genomic_DNA"/>
</dbReference>
<evidence type="ECO:0000259" key="9">
    <source>
        <dbReference type="SMART" id="SM00977"/>
    </source>
</evidence>
<evidence type="ECO:0000256" key="8">
    <source>
        <dbReference type="HAMAP-Rule" id="MF_01161"/>
    </source>
</evidence>
<organism evidence="10 11">
    <name type="scientific">Fructilactobacillus florum DSM 22689 = JCM 16035</name>
    <dbReference type="NCBI Taxonomy" id="1423745"/>
    <lineage>
        <taxon>Bacteria</taxon>
        <taxon>Bacillati</taxon>
        <taxon>Bacillota</taxon>
        <taxon>Bacilli</taxon>
        <taxon>Lactobacillales</taxon>
        <taxon>Lactobacillaceae</taxon>
        <taxon>Fructilactobacillus</taxon>
    </lineage>
</organism>
<proteinExistence type="inferred from homology"/>
<protein>
    <recommendedName>
        <fullName evidence="8">tRNA(Ile)-lysidine synthase</fullName>
        <ecNumber evidence="8">6.3.4.19</ecNumber>
    </recommendedName>
    <alternativeName>
        <fullName evidence="8">tRNA(Ile)-2-lysyl-cytidine synthase</fullName>
    </alternativeName>
    <alternativeName>
        <fullName evidence="8">tRNA(Ile)-lysidine synthetase</fullName>
    </alternativeName>
</protein>
<evidence type="ECO:0000256" key="2">
    <source>
        <dbReference type="ARBA" id="ARBA00022490"/>
    </source>
</evidence>
<dbReference type="RefSeq" id="WP_056961878.1">
    <property type="nucleotide sequence ID" value="NZ_AYZI01000010.1"/>
</dbReference>
<feature type="binding site" evidence="8">
    <location>
        <begin position="28"/>
        <end position="33"/>
    </location>
    <ligand>
        <name>ATP</name>
        <dbReference type="ChEBI" id="CHEBI:30616"/>
    </ligand>
</feature>
<dbReference type="Gene3D" id="3.40.50.620">
    <property type="entry name" value="HUPs"/>
    <property type="match status" value="1"/>
</dbReference>
<name>A0A0R2CE64_9LACO</name>
<dbReference type="CDD" id="cd01992">
    <property type="entry name" value="TilS_N"/>
    <property type="match status" value="1"/>
</dbReference>
<evidence type="ECO:0000256" key="5">
    <source>
        <dbReference type="ARBA" id="ARBA00022741"/>
    </source>
</evidence>
<evidence type="ECO:0000256" key="3">
    <source>
        <dbReference type="ARBA" id="ARBA00022598"/>
    </source>
</evidence>
<evidence type="ECO:0000313" key="10">
    <source>
        <dbReference type="EMBL" id="KRM90017.1"/>
    </source>
</evidence>
<evidence type="ECO:0000313" key="11">
    <source>
        <dbReference type="Proteomes" id="UP000051586"/>
    </source>
</evidence>
<dbReference type="GO" id="GO:0005524">
    <property type="term" value="F:ATP binding"/>
    <property type="evidence" value="ECO:0007669"/>
    <property type="project" value="UniProtKB-UniRule"/>
</dbReference>
<accession>A0A0R2CE64</accession>
<dbReference type="InterPro" id="IPR011063">
    <property type="entry name" value="TilS/TtcA_N"/>
</dbReference>
<dbReference type="GO" id="GO:0005737">
    <property type="term" value="C:cytoplasm"/>
    <property type="evidence" value="ECO:0007669"/>
    <property type="project" value="UniProtKB-SubCell"/>
</dbReference>
<dbReference type="NCBIfam" id="TIGR02433">
    <property type="entry name" value="lysidine_TilS_C"/>
    <property type="match status" value="1"/>
</dbReference>
<evidence type="ECO:0000256" key="7">
    <source>
        <dbReference type="ARBA" id="ARBA00048539"/>
    </source>
</evidence>
<dbReference type="PANTHER" id="PTHR43033:SF1">
    <property type="entry name" value="TRNA(ILE)-LYSIDINE SYNTHASE-RELATED"/>
    <property type="match status" value="1"/>
</dbReference>
<gene>
    <name evidence="8" type="primary">tilS</name>
    <name evidence="10" type="ORF">FC87_GL000210</name>
</gene>
<dbReference type="NCBIfam" id="TIGR02432">
    <property type="entry name" value="lysidine_TilS_N"/>
    <property type="match status" value="1"/>
</dbReference>
<dbReference type="SMART" id="SM00977">
    <property type="entry name" value="TilS_C"/>
    <property type="match status" value="1"/>
</dbReference>
<dbReference type="InterPro" id="IPR012796">
    <property type="entry name" value="Lysidine-tRNA-synth_C"/>
</dbReference>
<dbReference type="InterPro" id="IPR012795">
    <property type="entry name" value="tRNA_Ile_lys_synt_N"/>
</dbReference>
<dbReference type="Pfam" id="PF01171">
    <property type="entry name" value="ATP_bind_3"/>
    <property type="match status" value="1"/>
</dbReference>
<dbReference type="SUPFAM" id="SSF56037">
    <property type="entry name" value="PheT/TilS domain"/>
    <property type="match status" value="1"/>
</dbReference>
<dbReference type="PATRIC" id="fig|1423745.4.peg.217"/>
<dbReference type="STRING" id="1423745.GCA_001311215_01936"/>
<keyword evidence="5 8" id="KW-0547">Nucleotide-binding</keyword>
<keyword evidence="6 8" id="KW-0067">ATP-binding</keyword>
<evidence type="ECO:0000256" key="6">
    <source>
        <dbReference type="ARBA" id="ARBA00022840"/>
    </source>
</evidence>
<dbReference type="EC" id="6.3.4.19" evidence="8"/>
<dbReference type="InterPro" id="IPR012094">
    <property type="entry name" value="tRNA_Ile_lys_synt"/>
</dbReference>
<dbReference type="AlphaFoldDB" id="A0A0R2CE64"/>
<comment type="similarity">
    <text evidence="8">Belongs to the tRNA(Ile)-lysidine synthase family.</text>
</comment>
<comment type="caution">
    <text evidence="10">The sequence shown here is derived from an EMBL/GenBank/DDBJ whole genome shotgun (WGS) entry which is preliminary data.</text>
</comment>
<dbReference type="SUPFAM" id="SSF52402">
    <property type="entry name" value="Adenine nucleotide alpha hydrolases-like"/>
    <property type="match status" value="1"/>
</dbReference>
<evidence type="ECO:0000256" key="1">
    <source>
        <dbReference type="ARBA" id="ARBA00004496"/>
    </source>
</evidence>
<dbReference type="GO" id="GO:0032267">
    <property type="term" value="F:tRNA(Ile)-lysidine synthase activity"/>
    <property type="evidence" value="ECO:0007669"/>
    <property type="project" value="UniProtKB-EC"/>
</dbReference>
<sequence length="450" mass="50873">MDLQQKIDKLVAQHQWWEPGENVVVAVSGGIDSMVLLDLLQRLGTDRPALIIAHVNHRLRANSTHEAAALQRYCEVRKLPFFMTNWKHGELDHGIEEQARQFRYRFFAEIMRTTGAHWLLTAHQQNDQAETVLMKLIRTGNLAAVSGMRQVRFFPPGRLLRPLLTVSRTEIETYAERRALTWSKDESNATNAFLRNRIRHQVLPALVKENQQAVAHLAAFATNLQQQNDREVVSLDQTLSPLKITKGSQAIGLPLPLVTTNVAGAVRWLLGQLTSKVQISDRQCQEIAKLLANQAKPQGQLDLGSGYVLQKTYQQLTISWQGNNYGECPQKVPTFVVRLNHWYPLAAGRWFKVSKEPGSNPPHGGTRFALRADQLPLRVRRSRPTDQLRLANGGHKKLRRVFIDHKLATENRQLSQTLVTSDGVVLAVLGVQSSVLIPQTMADHYLLRLK</sequence>
<dbReference type="GO" id="GO:0006400">
    <property type="term" value="P:tRNA modification"/>
    <property type="evidence" value="ECO:0007669"/>
    <property type="project" value="UniProtKB-UniRule"/>
</dbReference>
<dbReference type="InterPro" id="IPR014729">
    <property type="entry name" value="Rossmann-like_a/b/a_fold"/>
</dbReference>
<dbReference type="Proteomes" id="UP000051586">
    <property type="component" value="Unassembled WGS sequence"/>
</dbReference>
<comment type="function">
    <text evidence="8">Ligates lysine onto the cytidine present at position 34 of the AUA codon-specific tRNA(Ile) that contains the anticodon CAU, in an ATP-dependent manner. Cytidine is converted to lysidine, thus changing the amino acid specificity of the tRNA from methionine to isoleucine.</text>
</comment>
<dbReference type="HAMAP" id="MF_01161">
    <property type="entry name" value="tRNA_Ile_lys_synt"/>
    <property type="match status" value="1"/>
</dbReference>
<evidence type="ECO:0000256" key="4">
    <source>
        <dbReference type="ARBA" id="ARBA00022694"/>
    </source>
</evidence>
<keyword evidence="2 8" id="KW-0963">Cytoplasm</keyword>
<feature type="domain" description="Lysidine-tRNA(Ile) synthetase C-terminal" evidence="9">
    <location>
        <begin position="377"/>
        <end position="449"/>
    </location>
</feature>
<dbReference type="PANTHER" id="PTHR43033">
    <property type="entry name" value="TRNA(ILE)-LYSIDINE SYNTHASE-RELATED"/>
    <property type="match status" value="1"/>
</dbReference>